<dbReference type="Gene3D" id="3.20.20.80">
    <property type="entry name" value="Glycosidases"/>
    <property type="match status" value="1"/>
</dbReference>
<keyword evidence="2" id="KW-1185">Reference proteome</keyword>
<comment type="caution">
    <text evidence="1">The sequence shown here is derived from an EMBL/GenBank/DDBJ whole genome shotgun (WGS) entry which is preliminary data.</text>
</comment>
<dbReference type="AlphaFoldDB" id="A0A3N2DAW4"/>
<organism evidence="1 2">
    <name type="scientific">Salana multivorans</name>
    <dbReference type="NCBI Taxonomy" id="120377"/>
    <lineage>
        <taxon>Bacteria</taxon>
        <taxon>Bacillati</taxon>
        <taxon>Actinomycetota</taxon>
        <taxon>Actinomycetes</taxon>
        <taxon>Micrococcales</taxon>
        <taxon>Beutenbergiaceae</taxon>
        <taxon>Salana</taxon>
    </lineage>
</organism>
<gene>
    <name evidence="1" type="ORF">EDD28_1538</name>
</gene>
<protein>
    <submittedName>
        <fullName evidence="1">Uncharacterized protein</fullName>
    </submittedName>
</protein>
<dbReference type="OrthoDB" id="176168at2"/>
<sequence>MSLTLGRGDGGETVVTAPGYVLAVDGSRAVLRSRPEHDAEGRDGAGDGRPVVLDLTLLASVHRRDVPDETLLAAPGVEPIGVPEVARVTGGDGDVDAVTVTLDLPTAAWRRKTLHLEARADAVHVRVVVEGDGWITDVTLGGGHVVGRNGSCGELRSPATFASVFSPAVAEPVRVVRPASVPAALGILGDALPGRLHGVFSPPPLAFAFSPDPAPDAPTATPDGSWLGAEVVVDVADAGFTRVLYEPLDGGWWLRLAYEGHTRVRGTWSSPTLRLRPARSVWEVVDDLRAVTSTGSAGSPVAGAPTAPDAPEWWAAPILCGWGSQCARAARDAEAPAADTAVTSVATAPDLARQDLYDAWLARAREHGIVPGTIVVDDRWQAEYGACTVDAEKWPDLRGWIRRRHEDGQRVLLWFKAWDPEGVPARECVLGPDGTPVSVDPSNPDYLARLARIVTDLLSPDGLDADGFKVDFTQRAPSGVSLVTLGDGRDDGGVWGVAALHELLTTLHRAAHRAKPDALVVTHALDPRFADVTDMVRLNDVLERDELGRAVPVVEQLRFRARVARAAHSGRLVDTDQWPMPSRAEWRSYVEEQWRLGVPALYYVEAMDRSDELLDDADLALVADTWRRYGRLRAGGRSGERG</sequence>
<dbReference type="EMBL" id="RKHQ01000001">
    <property type="protein sequence ID" value="ROR96945.1"/>
    <property type="molecule type" value="Genomic_DNA"/>
</dbReference>
<evidence type="ECO:0000313" key="1">
    <source>
        <dbReference type="EMBL" id="ROR96945.1"/>
    </source>
</evidence>
<name>A0A3N2DAW4_9MICO</name>
<proteinExistence type="predicted"/>
<dbReference type="RefSeq" id="WP_123739056.1">
    <property type="nucleotide sequence ID" value="NZ_RKHQ01000001.1"/>
</dbReference>
<evidence type="ECO:0000313" key="2">
    <source>
        <dbReference type="Proteomes" id="UP000275356"/>
    </source>
</evidence>
<dbReference type="SUPFAM" id="SSF51445">
    <property type="entry name" value="(Trans)glycosidases"/>
    <property type="match status" value="1"/>
</dbReference>
<accession>A0A3N2DAW4</accession>
<dbReference type="Proteomes" id="UP000275356">
    <property type="component" value="Unassembled WGS sequence"/>
</dbReference>
<reference evidence="1 2" key="1">
    <citation type="submission" date="2018-11" db="EMBL/GenBank/DDBJ databases">
        <title>Sequencing the genomes of 1000 actinobacteria strains.</title>
        <authorList>
            <person name="Klenk H.-P."/>
        </authorList>
    </citation>
    <scope>NUCLEOTIDE SEQUENCE [LARGE SCALE GENOMIC DNA]</scope>
    <source>
        <strain evidence="1 2">DSM 13521</strain>
    </source>
</reference>
<dbReference type="InterPro" id="IPR017853">
    <property type="entry name" value="GH"/>
</dbReference>